<keyword evidence="2" id="KW-0521">NADP</keyword>
<dbReference type="PANTHER" id="PTHR43827:SF3">
    <property type="entry name" value="NADP-DEPENDENT OXIDOREDUCTASE DOMAIN-CONTAINING PROTEIN"/>
    <property type="match status" value="1"/>
</dbReference>
<dbReference type="SUPFAM" id="SSF51430">
    <property type="entry name" value="NAD(P)-linked oxidoreductase"/>
    <property type="match status" value="1"/>
</dbReference>
<dbReference type="Gene3D" id="3.20.20.100">
    <property type="entry name" value="NADP-dependent oxidoreductase domain"/>
    <property type="match status" value="1"/>
</dbReference>
<evidence type="ECO:0000256" key="1">
    <source>
        <dbReference type="ARBA" id="ARBA00007905"/>
    </source>
</evidence>
<dbReference type="Pfam" id="PF00248">
    <property type="entry name" value="Aldo_ket_red"/>
    <property type="match status" value="1"/>
</dbReference>
<dbReference type="AlphaFoldDB" id="A0ABD5P016"/>
<keyword evidence="3" id="KW-0560">Oxidoreductase</keyword>
<gene>
    <name evidence="5" type="ORF">ACFOZ7_10380</name>
</gene>
<comment type="caution">
    <text evidence="5">The sequence shown here is derived from an EMBL/GenBank/DDBJ whole genome shotgun (WGS) entry which is preliminary data.</text>
</comment>
<accession>A0ABD5P016</accession>
<comment type="similarity">
    <text evidence="1">Belongs to the aldo/keto reductase family.</text>
</comment>
<feature type="domain" description="NADP-dependent oxidoreductase" evidence="4">
    <location>
        <begin position="18"/>
        <end position="250"/>
    </location>
</feature>
<dbReference type="InterPro" id="IPR018170">
    <property type="entry name" value="Aldo/ket_reductase_CS"/>
</dbReference>
<organism evidence="5 6">
    <name type="scientific">Natribaculum luteum</name>
    <dbReference type="NCBI Taxonomy" id="1586232"/>
    <lineage>
        <taxon>Archaea</taxon>
        <taxon>Methanobacteriati</taxon>
        <taxon>Methanobacteriota</taxon>
        <taxon>Stenosarchaea group</taxon>
        <taxon>Halobacteria</taxon>
        <taxon>Halobacteriales</taxon>
        <taxon>Natrialbaceae</taxon>
        <taxon>Natribaculum</taxon>
    </lineage>
</organism>
<dbReference type="PROSITE" id="PS00798">
    <property type="entry name" value="ALDOKETO_REDUCTASE_1"/>
    <property type="match status" value="1"/>
</dbReference>
<dbReference type="PRINTS" id="PR00069">
    <property type="entry name" value="ALDKETRDTASE"/>
</dbReference>
<dbReference type="PROSITE" id="PS00062">
    <property type="entry name" value="ALDOKETO_REDUCTASE_2"/>
    <property type="match status" value="1"/>
</dbReference>
<protein>
    <submittedName>
        <fullName evidence="5">Aldo/keto reductase</fullName>
    </submittedName>
</protein>
<reference evidence="5 6" key="1">
    <citation type="journal article" date="2014" name="Int. J. Syst. Evol. Microbiol.">
        <title>Complete genome sequence of Corynebacterium casei LMG S-19264T (=DSM 44701T), isolated from a smear-ripened cheese.</title>
        <authorList>
            <consortium name="US DOE Joint Genome Institute (JGI-PGF)"/>
            <person name="Walter F."/>
            <person name="Albersmeier A."/>
            <person name="Kalinowski J."/>
            <person name="Ruckert C."/>
        </authorList>
    </citation>
    <scope>NUCLEOTIDE SEQUENCE [LARGE SCALE GENOMIC DNA]</scope>
    <source>
        <strain evidence="5 6">IBRC-M 10912</strain>
    </source>
</reference>
<dbReference type="GO" id="GO:0016616">
    <property type="term" value="F:oxidoreductase activity, acting on the CH-OH group of donors, NAD or NADP as acceptor"/>
    <property type="evidence" value="ECO:0007669"/>
    <property type="project" value="UniProtKB-ARBA"/>
</dbReference>
<evidence type="ECO:0000313" key="6">
    <source>
        <dbReference type="Proteomes" id="UP001595821"/>
    </source>
</evidence>
<dbReference type="Proteomes" id="UP001595821">
    <property type="component" value="Unassembled WGS sequence"/>
</dbReference>
<dbReference type="EMBL" id="JBHSDJ010000029">
    <property type="protein sequence ID" value="MFC4247400.1"/>
    <property type="molecule type" value="Genomic_DNA"/>
</dbReference>
<name>A0ABD5P016_9EURY</name>
<dbReference type="RefSeq" id="WP_246966095.1">
    <property type="nucleotide sequence ID" value="NZ_CP095397.1"/>
</dbReference>
<dbReference type="PANTHER" id="PTHR43827">
    <property type="entry name" value="2,5-DIKETO-D-GLUCONIC ACID REDUCTASE"/>
    <property type="match status" value="1"/>
</dbReference>
<dbReference type="InterPro" id="IPR036812">
    <property type="entry name" value="NAD(P)_OxRdtase_dom_sf"/>
</dbReference>
<dbReference type="PIRSF" id="PIRSF000097">
    <property type="entry name" value="AKR"/>
    <property type="match status" value="1"/>
</dbReference>
<evidence type="ECO:0000256" key="2">
    <source>
        <dbReference type="ARBA" id="ARBA00022857"/>
    </source>
</evidence>
<dbReference type="InterPro" id="IPR023210">
    <property type="entry name" value="NADP_OxRdtase_dom"/>
</dbReference>
<evidence type="ECO:0000256" key="3">
    <source>
        <dbReference type="ARBA" id="ARBA00023002"/>
    </source>
</evidence>
<sequence>MTDSIPEPGFGTSGHEGETCIESVVAALEAGYRHVDTAQMYDNEREVGTALERADVPREDVFLATKVHPSNLSSDDVLETTEESLERLGVDYVDLLYVHWPTDAYDPEDTLPAFDEARDRGLTRHVGVSNFTVEQLEQAREILESPILANQVELHPWLQQADLLSYAREHDVELVAYCPLIQGRVTESADLEEIAAAYDATPAQVTMAWFAQRDGVVAIPKATGTHIEENLEGHAIDLEPEDVARIDALDRGERLIDPDEAGWNQ</sequence>
<evidence type="ECO:0000259" key="4">
    <source>
        <dbReference type="Pfam" id="PF00248"/>
    </source>
</evidence>
<dbReference type="GeneID" id="71854045"/>
<proteinExistence type="inferred from homology"/>
<dbReference type="InterPro" id="IPR020471">
    <property type="entry name" value="AKR"/>
</dbReference>
<evidence type="ECO:0000313" key="5">
    <source>
        <dbReference type="EMBL" id="MFC4247400.1"/>
    </source>
</evidence>